<dbReference type="Proteomes" id="UP000002624">
    <property type="component" value="Unassembled WGS sequence"/>
</dbReference>
<dbReference type="VEuPathDB" id="FungiDB:HCDG_06626"/>
<evidence type="ECO:0000313" key="2">
    <source>
        <dbReference type="Proteomes" id="UP000002624"/>
    </source>
</evidence>
<dbReference type="HOGENOM" id="CLU_1626566_0_0_1"/>
<sequence length="163" mass="18152">MHLLQAVGPVVGRKCRRPRKASNKVNKRRVSGFGTASWRLGRHNVKTLVGWIVCGTASVLWIRGRDDADPCLWGNLATNSKVLPTRFPVYCSFQFNMCERSTLAQVECGLWWRKQSIEIDYRMAHGYPGTEVSLKAVASYGVPGLAPDLARSGLGFLGFKQLQ</sequence>
<dbReference type="EMBL" id="GG692429">
    <property type="protein sequence ID" value="EER39521.1"/>
    <property type="molecule type" value="Genomic_DNA"/>
</dbReference>
<accession>C6HK95</accession>
<evidence type="ECO:0000313" key="1">
    <source>
        <dbReference type="EMBL" id="EER39521.1"/>
    </source>
</evidence>
<dbReference type="AlphaFoldDB" id="C6HK95"/>
<proteinExistence type="predicted"/>
<dbReference type="OMA" id="RDDADPC"/>
<gene>
    <name evidence="1" type="ORF">HCDG_06626</name>
</gene>
<reference evidence="2" key="1">
    <citation type="submission" date="2009-05" db="EMBL/GenBank/DDBJ databases">
        <title>The genome sequence of Ajellomyces capsulatus strain H143.</title>
        <authorList>
            <person name="Champion M."/>
            <person name="Cuomo C.A."/>
            <person name="Ma L.-J."/>
            <person name="Henn M.R."/>
            <person name="Sil A."/>
            <person name="Goldman B."/>
            <person name="Young S.K."/>
            <person name="Kodira C.D."/>
            <person name="Zeng Q."/>
            <person name="Koehrsen M."/>
            <person name="Alvarado L."/>
            <person name="Berlin A.M."/>
            <person name="Borenstein D."/>
            <person name="Chen Z."/>
            <person name="Engels R."/>
            <person name="Freedman E."/>
            <person name="Gellesch M."/>
            <person name="Goldberg J."/>
            <person name="Griggs A."/>
            <person name="Gujja S."/>
            <person name="Heiman D.I."/>
            <person name="Hepburn T.A."/>
            <person name="Howarth C."/>
            <person name="Jen D."/>
            <person name="Larson L."/>
            <person name="Lewis B."/>
            <person name="Mehta T."/>
            <person name="Park D."/>
            <person name="Pearson M."/>
            <person name="Roberts A."/>
            <person name="Saif S."/>
            <person name="Shea T.D."/>
            <person name="Shenoy N."/>
            <person name="Sisk P."/>
            <person name="Stolte C."/>
            <person name="Sykes S."/>
            <person name="Walk T."/>
            <person name="White J."/>
            <person name="Yandava C."/>
            <person name="Klein B."/>
            <person name="McEwen J.G."/>
            <person name="Puccia R."/>
            <person name="Goldman G.H."/>
            <person name="Felipe M.S."/>
            <person name="Nino-Vega G."/>
            <person name="San-Blas G."/>
            <person name="Taylor J.W."/>
            <person name="Mendoza L."/>
            <person name="Galagan J.E."/>
            <person name="Nusbaum C."/>
            <person name="Birren B.W."/>
        </authorList>
    </citation>
    <scope>NUCLEOTIDE SEQUENCE [LARGE SCALE GENOMIC DNA]</scope>
    <source>
        <strain evidence="2">H143</strain>
    </source>
</reference>
<name>C6HK95_AJECH</name>
<organism evidence="1 2">
    <name type="scientific">Ajellomyces capsulatus (strain H143)</name>
    <name type="common">Darling's disease fungus</name>
    <name type="synonym">Histoplasma capsulatum</name>
    <dbReference type="NCBI Taxonomy" id="544712"/>
    <lineage>
        <taxon>Eukaryota</taxon>
        <taxon>Fungi</taxon>
        <taxon>Dikarya</taxon>
        <taxon>Ascomycota</taxon>
        <taxon>Pezizomycotina</taxon>
        <taxon>Eurotiomycetes</taxon>
        <taxon>Eurotiomycetidae</taxon>
        <taxon>Onygenales</taxon>
        <taxon>Ajellomycetaceae</taxon>
        <taxon>Histoplasma</taxon>
    </lineage>
</organism>
<protein>
    <submittedName>
        <fullName evidence="1">Uncharacterized protein</fullName>
    </submittedName>
</protein>